<sequence>MLYNIFSADKNAIIILHHIDFYHGHCHKNAGNQSPQAI</sequence>
<dbReference type="AlphaFoldDB" id="A0A2P2QWW5"/>
<reference evidence="1" key="1">
    <citation type="submission" date="2018-02" db="EMBL/GenBank/DDBJ databases">
        <title>Rhizophora mucronata_Transcriptome.</title>
        <authorList>
            <person name="Meera S.P."/>
            <person name="Sreeshan A."/>
            <person name="Augustine A."/>
        </authorList>
    </citation>
    <scope>NUCLEOTIDE SEQUENCE</scope>
    <source>
        <tissue evidence="1">Leaf</tissue>
    </source>
</reference>
<dbReference type="EMBL" id="GGEC01090961">
    <property type="protein sequence ID" value="MBX71445.1"/>
    <property type="molecule type" value="Transcribed_RNA"/>
</dbReference>
<evidence type="ECO:0000313" key="1">
    <source>
        <dbReference type="EMBL" id="MBX71445.1"/>
    </source>
</evidence>
<organism evidence="1">
    <name type="scientific">Rhizophora mucronata</name>
    <name type="common">Asiatic mangrove</name>
    <dbReference type="NCBI Taxonomy" id="61149"/>
    <lineage>
        <taxon>Eukaryota</taxon>
        <taxon>Viridiplantae</taxon>
        <taxon>Streptophyta</taxon>
        <taxon>Embryophyta</taxon>
        <taxon>Tracheophyta</taxon>
        <taxon>Spermatophyta</taxon>
        <taxon>Magnoliopsida</taxon>
        <taxon>eudicotyledons</taxon>
        <taxon>Gunneridae</taxon>
        <taxon>Pentapetalae</taxon>
        <taxon>rosids</taxon>
        <taxon>fabids</taxon>
        <taxon>Malpighiales</taxon>
        <taxon>Rhizophoraceae</taxon>
        <taxon>Rhizophora</taxon>
    </lineage>
</organism>
<protein>
    <submittedName>
        <fullName evidence="1">Uncharacterized protein</fullName>
    </submittedName>
</protein>
<accession>A0A2P2QWW5</accession>
<name>A0A2P2QWW5_RHIMU</name>
<proteinExistence type="predicted"/>